<sequence>MVEGEDKVRSTMSALAILSCRPNSHPFQERHISLHEAVKIGRSVARARPSISNGIFDCKVLSRHHAMLWYEAGKFYLQDTKSSNGTFVNNQRLCKGGEESPAREIFSGDLIQFGVEVMENNRRGEKITHGCIIANITLYHQDGREAKPAPYLCENQPGISLQTQDLYQLAQYLQEALHREKMLEQKLLTLQQLVHNTQEASESGWQALIDEDKLLSRLEMLENQLHIYSKNHSEDTLRQELQALQEDKNKYETTSKESLRRVLQEKLEAVTKLSDLEQSLGNMREECSHLKEACETSQGELAQLALKYQEQLKEVAELQEKLQEAEESHHNEQEKADQEKAEISHKLEEMVQQETSLSAKIESLQADNDFTKEQLAAMKAKLESVKETNEDDQKLSELDLNGSTTEEIDIIPLGPPKEDVPENLQAKLKDLQKLIEVYKNKLENSDAKLKESNEKIEQLQRDLEVAISNSKEYLVKISSLEVQLKESAKQSHSSNDWIETMKDHIQLMEKELTNQTPVNSVENSTDSLDGTSGSRNIESPSSPPLPSSPSTSSTEQLGSGSPPPPSFSPPPALSGIQGAPPDLLSNTTVMVNGSISSNGSISDDKLEAGRADECGELEANVTVTESSREADITVTELSPDTQLSPGRTDVPDLDQDEDLKALLEEAQQAQQRAEVELRRYRDEACDSQSQLQRSSVELTSLKSQLADVQQEAKEKAETVADLQDQLKKAESFSQDVKQQILDLREKMAAEGAKLSSTEKELEEAKMQLATSQQNAKQNHNETEHLKDKLRHLQEELDSERNRRDSQRSVGLTAKSKEYQALKEECANLRKRIQAIEAEMKMSRKENLHLSSEYTKLQESYKHLESLKVKLEASQLSWQCNLTDAQKDAQNIRQELDEAKQEVTELRSSCEEKAEQISSLQKQLQDMSQDYQSLQSKTRVVSLVSSVPLLMLLFALLMAVYPVLEAVTTALS</sequence>
<dbReference type="Proteomes" id="UP000271974">
    <property type="component" value="Unassembled WGS sequence"/>
</dbReference>
<dbReference type="PANTHER" id="PTHR15715">
    <property type="entry name" value="CENTROSOMAL PROTEIN OF 170 KDA"/>
    <property type="match status" value="1"/>
</dbReference>
<evidence type="ECO:0000256" key="13">
    <source>
        <dbReference type="ARBA" id="ARBA00023212"/>
    </source>
</evidence>
<dbReference type="InterPro" id="IPR008984">
    <property type="entry name" value="SMAD_FHA_dom_sf"/>
</dbReference>
<evidence type="ECO:0000256" key="17">
    <source>
        <dbReference type="ARBA" id="ARBA00066015"/>
    </source>
</evidence>
<dbReference type="Gene3D" id="2.60.200.20">
    <property type="match status" value="1"/>
</dbReference>
<feature type="compositionally biased region" description="Low complexity" evidence="20">
    <location>
        <begin position="548"/>
        <end position="560"/>
    </location>
</feature>
<feature type="compositionally biased region" description="Polar residues" evidence="20">
    <location>
        <begin position="768"/>
        <end position="777"/>
    </location>
</feature>
<protein>
    <recommendedName>
        <fullName evidence="18">Sarcolemmal membrane-associated protein</fullName>
    </recommendedName>
</protein>
<dbReference type="AlphaFoldDB" id="A0A433TQI5"/>
<keyword evidence="5" id="KW-0963">Cytoplasm</keyword>
<dbReference type="InterPro" id="IPR051176">
    <property type="entry name" value="Cent_Immune-Sig_Mod"/>
</dbReference>
<evidence type="ECO:0000256" key="6">
    <source>
        <dbReference type="ARBA" id="ARBA00022553"/>
    </source>
</evidence>
<dbReference type="PROSITE" id="PS50006">
    <property type="entry name" value="FHA_DOMAIN"/>
    <property type="match status" value="1"/>
</dbReference>
<evidence type="ECO:0000256" key="11">
    <source>
        <dbReference type="ARBA" id="ARBA00023128"/>
    </source>
</evidence>
<gene>
    <name evidence="23" type="ORF">EGW08_008415</name>
</gene>
<proteinExistence type="inferred from homology"/>
<evidence type="ECO:0000256" key="21">
    <source>
        <dbReference type="SAM" id="Phobius"/>
    </source>
</evidence>
<feature type="compositionally biased region" description="Low complexity" evidence="20">
    <location>
        <begin position="592"/>
        <end position="601"/>
    </location>
</feature>
<accession>A0A433TQI5</accession>
<dbReference type="GO" id="GO:0005813">
    <property type="term" value="C:centrosome"/>
    <property type="evidence" value="ECO:0007669"/>
    <property type="project" value="UniProtKB-SubCell"/>
</dbReference>
<name>A0A433TQI5_ELYCH</name>
<evidence type="ECO:0000256" key="7">
    <source>
        <dbReference type="ARBA" id="ARBA00022692"/>
    </source>
</evidence>
<feature type="region of interest" description="Disordered" evidence="20">
    <location>
        <begin position="319"/>
        <end position="341"/>
    </location>
</feature>
<dbReference type="Pfam" id="PF00498">
    <property type="entry name" value="FHA"/>
    <property type="match status" value="1"/>
</dbReference>
<dbReference type="CDD" id="cd21911">
    <property type="entry name" value="CC1_SLMAP"/>
    <property type="match status" value="1"/>
</dbReference>
<evidence type="ECO:0000256" key="2">
    <source>
        <dbReference type="ARBA" id="ARBA00004304"/>
    </source>
</evidence>
<evidence type="ECO:0000256" key="5">
    <source>
        <dbReference type="ARBA" id="ARBA00022490"/>
    </source>
</evidence>
<comment type="function">
    <text evidence="14">Associates with the striatin-interacting phosphatase and kinase (STRIPAK) core complex, forming the extended (SIKE1:SLMAP)STRIPAK complex. The (SIKE1:SLMAP)STRIPAK complex dephosphorylates STK3 leading to the inhibition of Hippo signaling and the control of cell growth. May play a role during myoblast fusion.</text>
</comment>
<evidence type="ECO:0000256" key="4">
    <source>
        <dbReference type="ARBA" id="ARBA00022475"/>
    </source>
</evidence>
<dbReference type="InterPro" id="IPR000253">
    <property type="entry name" value="FHA_dom"/>
</dbReference>
<dbReference type="PROSITE" id="PS51257">
    <property type="entry name" value="PROKAR_LIPOPROTEIN"/>
    <property type="match status" value="1"/>
</dbReference>
<keyword evidence="9 21" id="KW-1133">Transmembrane helix</keyword>
<feature type="compositionally biased region" description="Polar residues" evidence="20">
    <location>
        <begin position="513"/>
        <end position="538"/>
    </location>
</feature>
<feature type="coiled-coil region" evidence="19">
    <location>
        <begin position="421"/>
        <end position="476"/>
    </location>
</feature>
<dbReference type="STRING" id="188477.A0A433TQI5"/>
<feature type="compositionally biased region" description="Polar residues" evidence="20">
    <location>
        <begin position="635"/>
        <end position="645"/>
    </location>
</feature>
<evidence type="ECO:0000256" key="3">
    <source>
        <dbReference type="ARBA" id="ARBA00004389"/>
    </source>
</evidence>
<evidence type="ECO:0000256" key="19">
    <source>
        <dbReference type="SAM" id="Coils"/>
    </source>
</evidence>
<comment type="similarity">
    <text evidence="16">Belongs to the SLMAP family.</text>
</comment>
<keyword evidence="10 19" id="KW-0175">Coiled coil</keyword>
<evidence type="ECO:0000256" key="10">
    <source>
        <dbReference type="ARBA" id="ARBA00023054"/>
    </source>
</evidence>
<reference evidence="23 24" key="1">
    <citation type="submission" date="2019-01" db="EMBL/GenBank/DDBJ databases">
        <title>A draft genome assembly of the solar-powered sea slug Elysia chlorotica.</title>
        <authorList>
            <person name="Cai H."/>
            <person name="Li Q."/>
            <person name="Fang X."/>
            <person name="Li J."/>
            <person name="Curtis N.E."/>
            <person name="Altenburger A."/>
            <person name="Shibata T."/>
            <person name="Feng M."/>
            <person name="Maeda T."/>
            <person name="Schwartz J.A."/>
            <person name="Shigenobu S."/>
            <person name="Lundholm N."/>
            <person name="Nishiyama T."/>
            <person name="Yang H."/>
            <person name="Hasebe M."/>
            <person name="Li S."/>
            <person name="Pierce S.K."/>
            <person name="Wang J."/>
        </authorList>
    </citation>
    <scope>NUCLEOTIDE SEQUENCE [LARGE SCALE GENOMIC DNA]</scope>
    <source>
        <strain evidence="23">EC2010</strain>
        <tissue evidence="23">Whole organism of an adult</tissue>
    </source>
</reference>
<evidence type="ECO:0000256" key="16">
    <source>
        <dbReference type="ARBA" id="ARBA00061687"/>
    </source>
</evidence>
<dbReference type="PANTHER" id="PTHR15715:SF37">
    <property type="entry name" value="LD47843P"/>
    <property type="match status" value="1"/>
</dbReference>
<dbReference type="CDD" id="cd22679">
    <property type="entry name" value="FHA_SLMAP"/>
    <property type="match status" value="1"/>
</dbReference>
<keyword evidence="12 21" id="KW-0472">Membrane</keyword>
<dbReference type="GO" id="GO:0005789">
    <property type="term" value="C:endoplasmic reticulum membrane"/>
    <property type="evidence" value="ECO:0007669"/>
    <property type="project" value="UniProtKB-SubCell"/>
</dbReference>
<feature type="domain" description="FHA" evidence="22">
    <location>
        <begin position="38"/>
        <end position="93"/>
    </location>
</feature>
<keyword evidence="4" id="KW-1003">Cell membrane</keyword>
<dbReference type="GO" id="GO:0042383">
    <property type="term" value="C:sarcolemma"/>
    <property type="evidence" value="ECO:0007669"/>
    <property type="project" value="UniProtKB-SubCell"/>
</dbReference>
<evidence type="ECO:0000256" key="12">
    <source>
        <dbReference type="ARBA" id="ARBA00023136"/>
    </source>
</evidence>
<dbReference type="FunFam" id="2.60.200.20:FF:000003">
    <property type="entry name" value="sarcolemmal membrane-associated protein isoform X2"/>
    <property type="match status" value="1"/>
</dbReference>
<feature type="region of interest" description="Disordered" evidence="20">
    <location>
        <begin position="751"/>
        <end position="785"/>
    </location>
</feature>
<keyword evidence="13" id="KW-0206">Cytoskeleton</keyword>
<evidence type="ECO:0000313" key="24">
    <source>
        <dbReference type="Proteomes" id="UP000271974"/>
    </source>
</evidence>
<comment type="subunit">
    <text evidence="17">Homodimer. Interacts with myosin. Interacts with SIKE1 and both associate with the STRIPAK core complex composed of PP2A catalytic and scaffolding subunits, the striatins (PP2A regulatory subunits), the striatin-associated proteins MOB4, STRIP1 and STRIP2, PDCD10 and members of the STE20 kinases, such as STK24 and STK26. Interacts (via FHA domain) with STK3 (when phosphorylated); the interaction associates STK3 with the STRIPAK complex.</text>
</comment>
<keyword evidence="7 21" id="KW-0812">Transmembrane</keyword>
<dbReference type="GO" id="GO:0031966">
    <property type="term" value="C:mitochondrial membrane"/>
    <property type="evidence" value="ECO:0007669"/>
    <property type="project" value="UniProtKB-SubCell"/>
</dbReference>
<dbReference type="Gene3D" id="1.10.287.1490">
    <property type="match status" value="1"/>
</dbReference>
<evidence type="ECO:0000256" key="9">
    <source>
        <dbReference type="ARBA" id="ARBA00022989"/>
    </source>
</evidence>
<evidence type="ECO:0000256" key="15">
    <source>
        <dbReference type="ARBA" id="ARBA00060409"/>
    </source>
</evidence>
<dbReference type="OrthoDB" id="687730at2759"/>
<dbReference type="SUPFAM" id="SSF49879">
    <property type="entry name" value="SMAD/FHA domain"/>
    <property type="match status" value="1"/>
</dbReference>
<feature type="compositionally biased region" description="Basic and acidic residues" evidence="20">
    <location>
        <begin position="602"/>
        <end position="613"/>
    </location>
</feature>
<comment type="subcellular location">
    <subcellularLocation>
        <location evidence="15">Cell membrane</location>
        <location evidence="15">Sarcolemma</location>
        <topology evidence="15">Single-pass type IV membrane protein</topology>
    </subcellularLocation>
    <subcellularLocation>
        <location evidence="1">Cytoplasm</location>
        <location evidence="1">Cytoskeleton</location>
        <location evidence="1">Microtubule organizing center</location>
        <location evidence="1">Centrosome</location>
    </subcellularLocation>
    <subcellularLocation>
        <location evidence="3">Endoplasmic reticulum membrane</location>
        <topology evidence="3">Single-pass membrane protein</topology>
    </subcellularLocation>
    <subcellularLocation>
        <location evidence="2">Mitochondrion membrane</location>
        <topology evidence="2">Single-pass membrane protein</topology>
    </subcellularLocation>
</comment>
<dbReference type="SMART" id="SM00240">
    <property type="entry name" value="FHA"/>
    <property type="match status" value="1"/>
</dbReference>
<evidence type="ECO:0000259" key="22">
    <source>
        <dbReference type="PROSITE" id="PS50006"/>
    </source>
</evidence>
<evidence type="ECO:0000313" key="23">
    <source>
        <dbReference type="EMBL" id="RUS83834.1"/>
    </source>
</evidence>
<evidence type="ECO:0000256" key="18">
    <source>
        <dbReference type="ARBA" id="ARBA00074026"/>
    </source>
</evidence>
<organism evidence="23 24">
    <name type="scientific">Elysia chlorotica</name>
    <name type="common">Eastern emerald elysia</name>
    <name type="synonym">Sea slug</name>
    <dbReference type="NCBI Taxonomy" id="188477"/>
    <lineage>
        <taxon>Eukaryota</taxon>
        <taxon>Metazoa</taxon>
        <taxon>Spiralia</taxon>
        <taxon>Lophotrochozoa</taxon>
        <taxon>Mollusca</taxon>
        <taxon>Gastropoda</taxon>
        <taxon>Heterobranchia</taxon>
        <taxon>Euthyneura</taxon>
        <taxon>Panpulmonata</taxon>
        <taxon>Sacoglossa</taxon>
        <taxon>Placobranchoidea</taxon>
        <taxon>Plakobranchidae</taxon>
        <taxon>Elysia</taxon>
    </lineage>
</organism>
<feature type="transmembrane region" description="Helical" evidence="21">
    <location>
        <begin position="939"/>
        <end position="963"/>
    </location>
</feature>
<feature type="compositionally biased region" description="Basic and acidic residues" evidence="20">
    <location>
        <begin position="756"/>
        <end position="765"/>
    </location>
</feature>
<evidence type="ECO:0000256" key="20">
    <source>
        <dbReference type="SAM" id="MobiDB-lite"/>
    </source>
</evidence>
<feature type="compositionally biased region" description="Pro residues" evidence="20">
    <location>
        <begin position="561"/>
        <end position="572"/>
    </location>
</feature>
<keyword evidence="8" id="KW-0256">Endoplasmic reticulum</keyword>
<dbReference type="EMBL" id="RQTK01000228">
    <property type="protein sequence ID" value="RUS83834.1"/>
    <property type="molecule type" value="Genomic_DNA"/>
</dbReference>
<evidence type="ECO:0000256" key="8">
    <source>
        <dbReference type="ARBA" id="ARBA00022824"/>
    </source>
</evidence>
<evidence type="ECO:0000256" key="1">
    <source>
        <dbReference type="ARBA" id="ARBA00004300"/>
    </source>
</evidence>
<comment type="caution">
    <text evidence="23">The sequence shown here is derived from an EMBL/GenBank/DDBJ whole genome shotgun (WGS) entry which is preliminary data.</text>
</comment>
<keyword evidence="11" id="KW-0496">Mitochondrion</keyword>
<evidence type="ECO:0000256" key="14">
    <source>
        <dbReference type="ARBA" id="ARBA00057671"/>
    </source>
</evidence>
<keyword evidence="24" id="KW-1185">Reference proteome</keyword>
<keyword evidence="6" id="KW-0597">Phosphoprotein</keyword>
<feature type="region of interest" description="Disordered" evidence="20">
    <location>
        <begin position="513"/>
        <end position="653"/>
    </location>
</feature>